<evidence type="ECO:0000313" key="11">
    <source>
        <dbReference type="EMBL" id="GAA0937425.1"/>
    </source>
</evidence>
<protein>
    <recommendedName>
        <fullName evidence="2">histidine kinase</fullName>
        <ecNumber evidence="2">2.7.13.3</ecNumber>
    </recommendedName>
</protein>
<evidence type="ECO:0000256" key="7">
    <source>
        <dbReference type="ARBA" id="ARBA00022840"/>
    </source>
</evidence>
<dbReference type="CDD" id="cd16917">
    <property type="entry name" value="HATPase_UhpB-NarQ-NarX-like"/>
    <property type="match status" value="1"/>
</dbReference>
<organism evidence="11 12">
    <name type="scientific">Nonomuraea longicatena</name>
    <dbReference type="NCBI Taxonomy" id="83682"/>
    <lineage>
        <taxon>Bacteria</taxon>
        <taxon>Bacillati</taxon>
        <taxon>Actinomycetota</taxon>
        <taxon>Actinomycetes</taxon>
        <taxon>Streptosporangiales</taxon>
        <taxon>Streptosporangiaceae</taxon>
        <taxon>Nonomuraea</taxon>
    </lineage>
</organism>
<dbReference type="GO" id="GO:0016301">
    <property type="term" value="F:kinase activity"/>
    <property type="evidence" value="ECO:0007669"/>
    <property type="project" value="UniProtKB-KW"/>
</dbReference>
<dbReference type="EC" id="2.7.13.3" evidence="2"/>
<dbReference type="Gene3D" id="1.20.5.1930">
    <property type="match status" value="1"/>
</dbReference>
<dbReference type="Pfam" id="PF02518">
    <property type="entry name" value="HATPase_c"/>
    <property type="match status" value="1"/>
</dbReference>
<keyword evidence="8" id="KW-0902">Two-component regulatory system</keyword>
<dbReference type="InterPro" id="IPR011712">
    <property type="entry name" value="Sig_transdc_His_kin_sub3_dim/P"/>
</dbReference>
<keyword evidence="5" id="KW-0547">Nucleotide-binding</keyword>
<feature type="transmembrane region" description="Helical" evidence="9">
    <location>
        <begin position="149"/>
        <end position="171"/>
    </location>
</feature>
<sequence>MGDRTHRAENFNVLARDGPLQFLNMVVVRAAARGMVGLVLGAVMAVVELPWALLAVPLRALPPTRLWSVRVTRMLAEADRVRVNRCLGGAIAVGPAGGRASAYVALRGLLGGLGGAVLMLVGVWVVLSWRALSGASGERAEMSWHDPLTWTAFVVLVVFLAAQALMGLAALERRLAVWGLAPSDKEVLRSRVDQLSRTRAEVLEAVDDERRRIERDLHDGVQQRLVALGMLLGRADRAADRDAAASLFRQAQEESRRALEELREVAWRIYPAALDDGGLPVALESLAESSGLPILLDYDVPVRLGPAQETVAYFVICEAVTNALKHSRARRVEVEVRRSDGRLLVRVSDDGVGGARADGRGLSGLARRVAAHDGRFELDSPAGGPTALRVELPCA</sequence>
<dbReference type="Pfam" id="PF07730">
    <property type="entry name" value="HisKA_3"/>
    <property type="match status" value="1"/>
</dbReference>
<reference evidence="11 12" key="1">
    <citation type="journal article" date="2019" name="Int. J. Syst. Evol. Microbiol.">
        <title>The Global Catalogue of Microorganisms (GCM) 10K type strain sequencing project: providing services to taxonomists for standard genome sequencing and annotation.</title>
        <authorList>
            <consortium name="The Broad Institute Genomics Platform"/>
            <consortium name="The Broad Institute Genome Sequencing Center for Infectious Disease"/>
            <person name="Wu L."/>
            <person name="Ma J."/>
        </authorList>
    </citation>
    <scope>NUCLEOTIDE SEQUENCE [LARGE SCALE GENOMIC DNA]</scope>
    <source>
        <strain evidence="11 12">JCM 11136</strain>
    </source>
</reference>
<accession>A0ABN1Q4L5</accession>
<feature type="transmembrane region" description="Helical" evidence="9">
    <location>
        <begin position="109"/>
        <end position="129"/>
    </location>
</feature>
<evidence type="ECO:0000256" key="4">
    <source>
        <dbReference type="ARBA" id="ARBA00022679"/>
    </source>
</evidence>
<evidence type="ECO:0000259" key="10">
    <source>
        <dbReference type="SMART" id="SM00387"/>
    </source>
</evidence>
<gene>
    <name evidence="11" type="ORF">GCM10009560_46780</name>
</gene>
<dbReference type="PANTHER" id="PTHR24421:SF10">
    <property type="entry name" value="NITRATE_NITRITE SENSOR PROTEIN NARQ"/>
    <property type="match status" value="1"/>
</dbReference>
<comment type="catalytic activity">
    <reaction evidence="1">
        <text>ATP + protein L-histidine = ADP + protein N-phospho-L-histidine.</text>
        <dbReference type="EC" id="2.7.13.3"/>
    </reaction>
</comment>
<dbReference type="SMART" id="SM00387">
    <property type="entry name" value="HATPase_c"/>
    <property type="match status" value="1"/>
</dbReference>
<evidence type="ECO:0000256" key="3">
    <source>
        <dbReference type="ARBA" id="ARBA00022553"/>
    </source>
</evidence>
<evidence type="ECO:0000256" key="1">
    <source>
        <dbReference type="ARBA" id="ARBA00000085"/>
    </source>
</evidence>
<dbReference type="InterPro" id="IPR003594">
    <property type="entry name" value="HATPase_dom"/>
</dbReference>
<keyword evidence="6 11" id="KW-0418">Kinase</keyword>
<keyword evidence="7" id="KW-0067">ATP-binding</keyword>
<evidence type="ECO:0000256" key="8">
    <source>
        <dbReference type="ARBA" id="ARBA00023012"/>
    </source>
</evidence>
<keyword evidence="3" id="KW-0597">Phosphoprotein</keyword>
<dbReference type="InterPro" id="IPR050482">
    <property type="entry name" value="Sensor_HK_TwoCompSys"/>
</dbReference>
<keyword evidence="9" id="KW-0812">Transmembrane</keyword>
<keyword evidence="9" id="KW-1133">Transmembrane helix</keyword>
<dbReference type="InterPro" id="IPR036890">
    <property type="entry name" value="HATPase_C_sf"/>
</dbReference>
<name>A0ABN1Q4L5_9ACTN</name>
<dbReference type="Gene3D" id="3.30.565.10">
    <property type="entry name" value="Histidine kinase-like ATPase, C-terminal domain"/>
    <property type="match status" value="1"/>
</dbReference>
<evidence type="ECO:0000256" key="2">
    <source>
        <dbReference type="ARBA" id="ARBA00012438"/>
    </source>
</evidence>
<evidence type="ECO:0000313" key="12">
    <source>
        <dbReference type="Proteomes" id="UP001501578"/>
    </source>
</evidence>
<dbReference type="Proteomes" id="UP001501578">
    <property type="component" value="Unassembled WGS sequence"/>
</dbReference>
<evidence type="ECO:0000256" key="6">
    <source>
        <dbReference type="ARBA" id="ARBA00022777"/>
    </source>
</evidence>
<dbReference type="PANTHER" id="PTHR24421">
    <property type="entry name" value="NITRATE/NITRITE SENSOR PROTEIN NARX-RELATED"/>
    <property type="match status" value="1"/>
</dbReference>
<feature type="domain" description="Histidine kinase/HSP90-like ATPase" evidence="10">
    <location>
        <begin position="307"/>
        <end position="395"/>
    </location>
</feature>
<feature type="transmembrane region" description="Helical" evidence="9">
    <location>
        <begin position="35"/>
        <end position="56"/>
    </location>
</feature>
<dbReference type="EMBL" id="BAAAHQ010000023">
    <property type="protein sequence ID" value="GAA0937425.1"/>
    <property type="molecule type" value="Genomic_DNA"/>
</dbReference>
<comment type="caution">
    <text evidence="11">The sequence shown here is derived from an EMBL/GenBank/DDBJ whole genome shotgun (WGS) entry which is preliminary data.</text>
</comment>
<evidence type="ECO:0000256" key="5">
    <source>
        <dbReference type="ARBA" id="ARBA00022741"/>
    </source>
</evidence>
<keyword evidence="9" id="KW-0472">Membrane</keyword>
<dbReference type="SUPFAM" id="SSF55874">
    <property type="entry name" value="ATPase domain of HSP90 chaperone/DNA topoisomerase II/histidine kinase"/>
    <property type="match status" value="1"/>
</dbReference>
<evidence type="ECO:0000256" key="9">
    <source>
        <dbReference type="SAM" id="Phobius"/>
    </source>
</evidence>
<proteinExistence type="predicted"/>
<keyword evidence="12" id="KW-1185">Reference proteome</keyword>
<keyword evidence="4" id="KW-0808">Transferase</keyword>